<dbReference type="AlphaFoldDB" id="A0A1H1IBC2"/>
<dbReference type="Gene3D" id="1.10.10.10">
    <property type="entry name" value="Winged helix-like DNA-binding domain superfamily/Winged helix DNA-binding domain"/>
    <property type="match status" value="1"/>
</dbReference>
<dbReference type="InterPro" id="IPR055768">
    <property type="entry name" value="DUF7344"/>
</dbReference>
<gene>
    <name evidence="2" type="ORF">SAMN04489842_3390</name>
</gene>
<protein>
    <recommendedName>
        <fullName evidence="1">DUF7344 domain-containing protein</fullName>
    </recommendedName>
</protein>
<feature type="domain" description="DUF7344" evidence="1">
    <location>
        <begin position="21"/>
        <end position="98"/>
    </location>
</feature>
<accession>A0A1H1IBC2</accession>
<dbReference type="EMBL" id="FNLC01000004">
    <property type="protein sequence ID" value="SDR34952.1"/>
    <property type="molecule type" value="Genomic_DNA"/>
</dbReference>
<keyword evidence="3" id="KW-1185">Reference proteome</keyword>
<dbReference type="Pfam" id="PF24035">
    <property type="entry name" value="DUF7344"/>
    <property type="match status" value="1"/>
</dbReference>
<sequence length="129" mass="14578">MVEQLRLDRVETPEFLDTIYSVLADTQRRYALQYLLAHSEPVSVHQLANELAELESGTTVGSVSTDQRQEIYLRLKHVHLPLLADTGIVEWDRESERITLSSLLDHLSVSIRNPGGILDISVSTRSEPK</sequence>
<proteinExistence type="predicted"/>
<dbReference type="RefSeq" id="WP_090384384.1">
    <property type="nucleotide sequence ID" value="NZ_FNLC01000004.1"/>
</dbReference>
<evidence type="ECO:0000313" key="2">
    <source>
        <dbReference type="EMBL" id="SDR34952.1"/>
    </source>
</evidence>
<evidence type="ECO:0000259" key="1">
    <source>
        <dbReference type="Pfam" id="PF24035"/>
    </source>
</evidence>
<dbReference type="OrthoDB" id="197001at2157"/>
<evidence type="ECO:0000313" key="3">
    <source>
        <dbReference type="Proteomes" id="UP000198848"/>
    </source>
</evidence>
<organism evidence="2 3">
    <name type="scientific">Natronobacterium texcoconense</name>
    <dbReference type="NCBI Taxonomy" id="1095778"/>
    <lineage>
        <taxon>Archaea</taxon>
        <taxon>Methanobacteriati</taxon>
        <taxon>Methanobacteriota</taxon>
        <taxon>Stenosarchaea group</taxon>
        <taxon>Halobacteria</taxon>
        <taxon>Halobacteriales</taxon>
        <taxon>Natrialbaceae</taxon>
        <taxon>Natronobacterium</taxon>
    </lineage>
</organism>
<dbReference type="InterPro" id="IPR036388">
    <property type="entry name" value="WH-like_DNA-bd_sf"/>
</dbReference>
<dbReference type="Proteomes" id="UP000198848">
    <property type="component" value="Unassembled WGS sequence"/>
</dbReference>
<name>A0A1H1IBC2_NATTX</name>
<reference evidence="3" key="1">
    <citation type="submission" date="2016-10" db="EMBL/GenBank/DDBJ databases">
        <authorList>
            <person name="Varghese N."/>
            <person name="Submissions S."/>
        </authorList>
    </citation>
    <scope>NUCLEOTIDE SEQUENCE [LARGE SCALE GENOMIC DNA]</scope>
    <source>
        <strain evidence="3">DSM 24767</strain>
    </source>
</reference>